<dbReference type="EMBL" id="JANBPG010000012">
    <property type="protein sequence ID" value="KAJ1901882.1"/>
    <property type="molecule type" value="Genomic_DNA"/>
</dbReference>
<evidence type="ECO:0000313" key="1">
    <source>
        <dbReference type="EMBL" id="KAJ1901882.1"/>
    </source>
</evidence>
<reference evidence="1" key="1">
    <citation type="submission" date="2022-07" db="EMBL/GenBank/DDBJ databases">
        <title>Phylogenomic reconstructions and comparative analyses of Kickxellomycotina fungi.</title>
        <authorList>
            <person name="Reynolds N.K."/>
            <person name="Stajich J.E."/>
            <person name="Barry K."/>
            <person name="Grigoriev I.V."/>
            <person name="Crous P."/>
            <person name="Smith M.E."/>
        </authorList>
    </citation>
    <scope>NUCLEOTIDE SEQUENCE</scope>
    <source>
        <strain evidence="1">Benny 63K</strain>
    </source>
</reference>
<evidence type="ECO:0000313" key="2">
    <source>
        <dbReference type="Proteomes" id="UP001150581"/>
    </source>
</evidence>
<comment type="caution">
    <text evidence="1">The sequence shown here is derived from an EMBL/GenBank/DDBJ whole genome shotgun (WGS) entry which is preliminary data.</text>
</comment>
<accession>A0ACC1IVZ4</accession>
<name>A0ACC1IVZ4_9FUNG</name>
<protein>
    <submittedName>
        <fullName evidence="1">Uncharacterized protein</fullName>
    </submittedName>
</protein>
<proteinExistence type="predicted"/>
<keyword evidence="2" id="KW-1185">Reference proteome</keyword>
<gene>
    <name evidence="1" type="ORF">LPJ66_000439</name>
</gene>
<organism evidence="1 2">
    <name type="scientific">Kickxella alabastrina</name>
    <dbReference type="NCBI Taxonomy" id="61397"/>
    <lineage>
        <taxon>Eukaryota</taxon>
        <taxon>Fungi</taxon>
        <taxon>Fungi incertae sedis</taxon>
        <taxon>Zoopagomycota</taxon>
        <taxon>Kickxellomycotina</taxon>
        <taxon>Kickxellomycetes</taxon>
        <taxon>Kickxellales</taxon>
        <taxon>Kickxellaceae</taxon>
        <taxon>Kickxella</taxon>
    </lineage>
</organism>
<dbReference type="Proteomes" id="UP001150581">
    <property type="component" value="Unassembled WGS sequence"/>
</dbReference>
<sequence>MESEISAITLEATKLLARIYPTKQNETMPLIDLPPPPSQNTSSSSSGGGEVVILDSFFAADFMTHHPTRRPANTSSIVGNTSKTTHMDIEDESYGTKYIRYLNKFRIEKAKVEKGKDLVDTIIEAINGPPEVVAEYKVRESILARAIIVQAQIEAGKRDRAHGERLAEEFVKAKMDNGLWCSIQAHLHCSDNNEDASAGRSSGGGSSPVVGVDELEMAVELLFIFSHWSLALKREEIVTPGAQSLLRVCLAVELFSRYAARQSQLSLSSALSRRHHRAHGHQQQQQQPDVGRLQRIRLGHKALHLLDITWGILIGDEAEAMRRMSGSSGSSNAEDFGSSVATRGLRPSGLARDALRQIRDSCERYPELSAEVNSDIERLLPFIHPFDGHLTRSAQLGRFGPISSSSRDQITAQQAADAVHSVSMPRASLAEDSCGTVPKAAREAVAAYVRAAQLTRSEREYGEWWRRLVGTRGWPMSLTINGGVRGNDIILNPLQQQQQQHFHGGIIEAEDMAALELALDNKLDACGWPPGTDSEPGAGARAAFYCALFPLLPVLCRALVRTIAAWAPAERELSAAPAPAGLVSEVSGLGIIAYPKWELPAPAATASAAAHLLGGSNVQRLDRTASRSASSSSINTASSNSNSSSSRSAKNGGGVVVVAGLAARLLTQYAQWEVIGRFLMRLLAGLQANHILQVGYVAQLLVNENIIPAIFWWLGTADLQLGISLPLAVRRRSFTAEYALELRRVDPQAVQSSSSSSSFLSSASSSVLSAKQSALCWRPALQGLVDCCRALRRLTAHDGMRKGLLYKNKALYFYSRVMSVPLLPLRRVVAELYRDIVPILSRAKKMAHMDILSCVFLYAPPLLSDSYWLSEYFVDPLVEMHRHVELLRLLHFYHFECFGLFLPQNSALFPSLVARVVDLPLKPADANTSNTTSAAAGEIRPRSMPAGRHGRTASSGKYRRPGVVTPAPASCSLQSASAAGVLMSEHSWIKWDSELEETLNQVYINKS</sequence>